<protein>
    <submittedName>
        <fullName evidence="2">Uncharacterized protein</fullName>
    </submittedName>
</protein>
<feature type="region of interest" description="Disordered" evidence="1">
    <location>
        <begin position="31"/>
        <end position="71"/>
    </location>
</feature>
<feature type="compositionally biased region" description="Low complexity" evidence="1">
    <location>
        <begin position="36"/>
        <end position="47"/>
    </location>
</feature>
<organism evidence="2 3">
    <name type="scientific">Cloeon dipterum</name>
    <dbReference type="NCBI Taxonomy" id="197152"/>
    <lineage>
        <taxon>Eukaryota</taxon>
        <taxon>Metazoa</taxon>
        <taxon>Ecdysozoa</taxon>
        <taxon>Arthropoda</taxon>
        <taxon>Hexapoda</taxon>
        <taxon>Insecta</taxon>
        <taxon>Pterygota</taxon>
        <taxon>Palaeoptera</taxon>
        <taxon>Ephemeroptera</taxon>
        <taxon>Pisciforma</taxon>
        <taxon>Baetidae</taxon>
        <taxon>Cloeon</taxon>
    </lineage>
</organism>
<evidence type="ECO:0000313" key="2">
    <source>
        <dbReference type="EMBL" id="CAB3367598.1"/>
    </source>
</evidence>
<reference evidence="2 3" key="1">
    <citation type="submission" date="2020-04" db="EMBL/GenBank/DDBJ databases">
        <authorList>
            <person name="Alioto T."/>
            <person name="Alioto T."/>
            <person name="Gomez Garrido J."/>
        </authorList>
    </citation>
    <scope>NUCLEOTIDE SEQUENCE [LARGE SCALE GENOMIC DNA]</scope>
</reference>
<gene>
    <name evidence="2" type="ORF">CLODIP_2_CD02035</name>
</gene>
<proteinExistence type="predicted"/>
<comment type="caution">
    <text evidence="2">The sequence shown here is derived from an EMBL/GenBank/DDBJ whole genome shotgun (WGS) entry which is preliminary data.</text>
</comment>
<dbReference type="EMBL" id="CADEPI010000032">
    <property type="protein sequence ID" value="CAB3367598.1"/>
    <property type="molecule type" value="Genomic_DNA"/>
</dbReference>
<dbReference type="Proteomes" id="UP000494165">
    <property type="component" value="Unassembled WGS sequence"/>
</dbReference>
<accession>A0A8S1CDF8</accession>
<evidence type="ECO:0000256" key="1">
    <source>
        <dbReference type="SAM" id="MobiDB-lite"/>
    </source>
</evidence>
<keyword evidence="3" id="KW-1185">Reference proteome</keyword>
<dbReference type="AlphaFoldDB" id="A0A8S1CDF8"/>
<sequence length="71" mass="8052">MEMVVATPKKPNMVNGIKDDSFAGKIYRKIRNRKAQSQSNPDSSPPSFTIRRIRTIHPDGTDTITEEYVES</sequence>
<evidence type="ECO:0000313" key="3">
    <source>
        <dbReference type="Proteomes" id="UP000494165"/>
    </source>
</evidence>
<name>A0A8S1CDF8_9INSE</name>